<gene>
    <name evidence="1" type="ORF">MLAC_34650</name>
</gene>
<keyword evidence="2" id="KW-1185">Reference proteome</keyword>
<accession>A0A1X1Y052</accession>
<evidence type="ECO:0000313" key="1">
    <source>
        <dbReference type="EMBL" id="BBX98171.1"/>
    </source>
</evidence>
<dbReference type="PANTHER" id="PTHR43464">
    <property type="entry name" value="METHYLTRANSFERASE"/>
    <property type="match status" value="1"/>
</dbReference>
<dbReference type="EMBL" id="AP022581">
    <property type="protein sequence ID" value="BBX98171.1"/>
    <property type="molecule type" value="Genomic_DNA"/>
</dbReference>
<dbReference type="OrthoDB" id="7062303at2"/>
<evidence type="ECO:0000313" key="2">
    <source>
        <dbReference type="Proteomes" id="UP000466396"/>
    </source>
</evidence>
<dbReference type="Pfam" id="PF13649">
    <property type="entry name" value="Methyltransf_25"/>
    <property type="match status" value="1"/>
</dbReference>
<dbReference type="Gene3D" id="3.40.50.150">
    <property type="entry name" value="Vaccinia Virus protein VP39"/>
    <property type="match status" value="1"/>
</dbReference>
<reference evidence="1 2" key="1">
    <citation type="journal article" date="2019" name="Emerg. Microbes Infect.">
        <title>Comprehensive subspecies identification of 175 nontuberculous mycobacteria species based on 7547 genomic profiles.</title>
        <authorList>
            <person name="Matsumoto Y."/>
            <person name="Kinjo T."/>
            <person name="Motooka D."/>
            <person name="Nabeya D."/>
            <person name="Jung N."/>
            <person name="Uechi K."/>
            <person name="Horii T."/>
            <person name="Iida T."/>
            <person name="Fujita J."/>
            <person name="Nakamura S."/>
        </authorList>
    </citation>
    <scope>NUCLEOTIDE SEQUENCE [LARGE SCALE GENOMIC DNA]</scope>
    <source>
        <strain evidence="1 2">JCM 15657</strain>
    </source>
</reference>
<name>A0A1X1Y052_9MYCO</name>
<sequence>MSDDPRAGDASVIAADGTLVEIYRRLPSLGEVEHIRSLLTPNSSVLDLGAGTGRIADPLAQIGHRVTAVDDSPDMLANIRYAQKVQARIEDLRLPEKFDAVLLIGNMVNYLGTELRRSVLATVGFHVAPSGQAIIQWTPPSLLAARPAGWTDTTTIGAITTTLTIRSNRDGLCDGEFTLAADGRLWRQPVTFEQVSPATVRDELAQAGLVLTTADPEATRWLQAKRHP</sequence>
<dbReference type="AlphaFoldDB" id="A0A1X1Y052"/>
<organism evidence="1 2">
    <name type="scientific">Mycobacterium lacus</name>
    <dbReference type="NCBI Taxonomy" id="169765"/>
    <lineage>
        <taxon>Bacteria</taxon>
        <taxon>Bacillati</taxon>
        <taxon>Actinomycetota</taxon>
        <taxon>Actinomycetes</taxon>
        <taxon>Mycobacteriales</taxon>
        <taxon>Mycobacteriaceae</taxon>
        <taxon>Mycobacterium</taxon>
    </lineage>
</organism>
<dbReference type="STRING" id="169765.AWC15_03390"/>
<dbReference type="InterPro" id="IPR029063">
    <property type="entry name" value="SAM-dependent_MTases_sf"/>
</dbReference>
<dbReference type="KEGG" id="mlj:MLAC_34650"/>
<dbReference type="GO" id="GO:0008168">
    <property type="term" value="F:methyltransferase activity"/>
    <property type="evidence" value="ECO:0007669"/>
    <property type="project" value="TreeGrafter"/>
</dbReference>
<proteinExistence type="predicted"/>
<dbReference type="PANTHER" id="PTHR43464:SF83">
    <property type="entry name" value="MALONYL-[ACYL-CARRIER PROTEIN] O-METHYLTRANSFERASE"/>
    <property type="match status" value="1"/>
</dbReference>
<dbReference type="RefSeq" id="WP_085161651.1">
    <property type="nucleotide sequence ID" value="NZ_AP022581.1"/>
</dbReference>
<dbReference type="Proteomes" id="UP000466396">
    <property type="component" value="Chromosome"/>
</dbReference>
<dbReference type="SUPFAM" id="SSF53335">
    <property type="entry name" value="S-adenosyl-L-methionine-dependent methyltransferases"/>
    <property type="match status" value="1"/>
</dbReference>
<dbReference type="InterPro" id="IPR041698">
    <property type="entry name" value="Methyltransf_25"/>
</dbReference>
<dbReference type="CDD" id="cd02440">
    <property type="entry name" value="AdoMet_MTases"/>
    <property type="match status" value="1"/>
</dbReference>
<protein>
    <submittedName>
        <fullName evidence="1">Uncharacterized protein</fullName>
    </submittedName>
</protein>